<accession>A0AAW1HSP3</accession>
<organism evidence="1 2">
    <name type="scientific">Popillia japonica</name>
    <name type="common">Japanese beetle</name>
    <dbReference type="NCBI Taxonomy" id="7064"/>
    <lineage>
        <taxon>Eukaryota</taxon>
        <taxon>Metazoa</taxon>
        <taxon>Ecdysozoa</taxon>
        <taxon>Arthropoda</taxon>
        <taxon>Hexapoda</taxon>
        <taxon>Insecta</taxon>
        <taxon>Pterygota</taxon>
        <taxon>Neoptera</taxon>
        <taxon>Endopterygota</taxon>
        <taxon>Coleoptera</taxon>
        <taxon>Polyphaga</taxon>
        <taxon>Scarabaeiformia</taxon>
        <taxon>Scarabaeidae</taxon>
        <taxon>Rutelinae</taxon>
        <taxon>Popillia</taxon>
    </lineage>
</organism>
<proteinExistence type="predicted"/>
<comment type="caution">
    <text evidence="1">The sequence shown here is derived from an EMBL/GenBank/DDBJ whole genome shotgun (WGS) entry which is preliminary data.</text>
</comment>
<dbReference type="EMBL" id="JASPKY010000999">
    <property type="protein sequence ID" value="KAK9679625.1"/>
    <property type="molecule type" value="Genomic_DNA"/>
</dbReference>
<gene>
    <name evidence="1" type="ORF">QE152_g39848</name>
</gene>
<dbReference type="AlphaFoldDB" id="A0AAW1HSP3"/>
<name>A0AAW1HSP3_POPJA</name>
<dbReference type="Proteomes" id="UP001458880">
    <property type="component" value="Unassembled WGS sequence"/>
</dbReference>
<evidence type="ECO:0000313" key="2">
    <source>
        <dbReference type="Proteomes" id="UP001458880"/>
    </source>
</evidence>
<protein>
    <submittedName>
        <fullName evidence="1">Uncharacterized protein</fullName>
    </submittedName>
</protein>
<evidence type="ECO:0000313" key="1">
    <source>
        <dbReference type="EMBL" id="KAK9679625.1"/>
    </source>
</evidence>
<keyword evidence="2" id="KW-1185">Reference proteome</keyword>
<reference evidence="1 2" key="1">
    <citation type="journal article" date="2024" name="BMC Genomics">
        <title>De novo assembly and annotation of Popillia japonica's genome with initial clues to its potential as an invasive pest.</title>
        <authorList>
            <person name="Cucini C."/>
            <person name="Boschi S."/>
            <person name="Funari R."/>
            <person name="Cardaioli E."/>
            <person name="Iannotti N."/>
            <person name="Marturano G."/>
            <person name="Paoli F."/>
            <person name="Bruttini M."/>
            <person name="Carapelli A."/>
            <person name="Frati F."/>
            <person name="Nardi F."/>
        </authorList>
    </citation>
    <scope>NUCLEOTIDE SEQUENCE [LARGE SCALE GENOMIC DNA]</scope>
    <source>
        <strain evidence="1">DMR45628</strain>
    </source>
</reference>
<sequence>MLKRLCEGRNYSYPVSRTRDRTMKFCGPIIFVSPDDTYIRSAAGEAFRRRLFVVHAAVPYWQSVKIIVPDSCRDDGLFVVHAAVPYWQSVKIIVPDSCRDDGTIIISFGTTGRRRTRRRRQR</sequence>